<organism evidence="2 3">
    <name type="scientific">Actinomadura adrarensis</name>
    <dbReference type="NCBI Taxonomy" id="1819600"/>
    <lineage>
        <taxon>Bacteria</taxon>
        <taxon>Bacillati</taxon>
        <taxon>Actinomycetota</taxon>
        <taxon>Actinomycetes</taxon>
        <taxon>Streptosporangiales</taxon>
        <taxon>Thermomonosporaceae</taxon>
        <taxon>Actinomadura</taxon>
    </lineage>
</organism>
<gene>
    <name evidence="2" type="ORF">ACFQ07_17030</name>
</gene>
<feature type="transmembrane region" description="Helical" evidence="1">
    <location>
        <begin position="6"/>
        <end position="23"/>
    </location>
</feature>
<accession>A0ABW3CI28</accession>
<dbReference type="Proteomes" id="UP001597083">
    <property type="component" value="Unassembled WGS sequence"/>
</dbReference>
<protein>
    <submittedName>
        <fullName evidence="2">Uncharacterized protein</fullName>
    </submittedName>
</protein>
<keyword evidence="1" id="KW-0472">Membrane</keyword>
<proteinExistence type="predicted"/>
<feature type="transmembrane region" description="Helical" evidence="1">
    <location>
        <begin position="94"/>
        <end position="113"/>
    </location>
</feature>
<evidence type="ECO:0000256" key="1">
    <source>
        <dbReference type="SAM" id="Phobius"/>
    </source>
</evidence>
<evidence type="ECO:0000313" key="2">
    <source>
        <dbReference type="EMBL" id="MFD0853945.1"/>
    </source>
</evidence>
<keyword evidence="1" id="KW-0812">Transmembrane</keyword>
<sequence length="157" mass="16683">MVQGLLALIATFGAVAVTVSLVRRASQDRLLYLVALAVTQVGLSLALFAMAGGFLFGFNPMFFRIMEVGAALLGPLWLALGMIELIARPIQVRFGARLVVISYSVVAAVILFVDPTKGEFSTSLPKPRDTYDVLPPLLIDGAHVIAVLALVACLVVT</sequence>
<feature type="transmembrane region" description="Helical" evidence="1">
    <location>
        <begin position="133"/>
        <end position="156"/>
    </location>
</feature>
<evidence type="ECO:0000313" key="3">
    <source>
        <dbReference type="Proteomes" id="UP001597083"/>
    </source>
</evidence>
<dbReference type="EMBL" id="JBHTIR010002571">
    <property type="protein sequence ID" value="MFD0853945.1"/>
    <property type="molecule type" value="Genomic_DNA"/>
</dbReference>
<name>A0ABW3CI28_9ACTN</name>
<comment type="caution">
    <text evidence="2">The sequence shown here is derived from an EMBL/GenBank/DDBJ whole genome shotgun (WGS) entry which is preliminary data.</text>
</comment>
<keyword evidence="1" id="KW-1133">Transmembrane helix</keyword>
<feature type="transmembrane region" description="Helical" evidence="1">
    <location>
        <begin position="68"/>
        <end position="87"/>
    </location>
</feature>
<keyword evidence="3" id="KW-1185">Reference proteome</keyword>
<feature type="non-terminal residue" evidence="2">
    <location>
        <position position="157"/>
    </location>
</feature>
<reference evidence="3" key="1">
    <citation type="journal article" date="2019" name="Int. J. Syst. Evol. Microbiol.">
        <title>The Global Catalogue of Microorganisms (GCM) 10K type strain sequencing project: providing services to taxonomists for standard genome sequencing and annotation.</title>
        <authorList>
            <consortium name="The Broad Institute Genomics Platform"/>
            <consortium name="The Broad Institute Genome Sequencing Center for Infectious Disease"/>
            <person name="Wu L."/>
            <person name="Ma J."/>
        </authorList>
    </citation>
    <scope>NUCLEOTIDE SEQUENCE [LARGE SCALE GENOMIC DNA]</scope>
    <source>
        <strain evidence="3">JCM 31696</strain>
    </source>
</reference>
<feature type="transmembrane region" description="Helical" evidence="1">
    <location>
        <begin position="30"/>
        <end position="56"/>
    </location>
</feature>